<dbReference type="STRING" id="1293597.FC20_GL001506"/>
<dbReference type="eggNOG" id="ENOG5032RPD">
    <property type="taxonomic scope" value="Bacteria"/>
</dbReference>
<comment type="caution">
    <text evidence="2">The sequence shown here is derived from an EMBL/GenBank/DDBJ whole genome shotgun (WGS) entry which is preliminary data.</text>
</comment>
<name>A0A0R1M731_9LACO</name>
<protein>
    <recommendedName>
        <fullName evidence="4">Erf family protein</fullName>
    </recommendedName>
</protein>
<evidence type="ECO:0008006" key="4">
    <source>
        <dbReference type="Google" id="ProtNLM"/>
    </source>
</evidence>
<dbReference type="InterPro" id="IPR007499">
    <property type="entry name" value="ERF_bacteria_virus"/>
</dbReference>
<gene>
    <name evidence="2" type="ORF">FC20_GL001506</name>
</gene>
<feature type="region of interest" description="Disordered" evidence="1">
    <location>
        <begin position="220"/>
        <end position="270"/>
    </location>
</feature>
<dbReference type="EMBL" id="AZDU01000056">
    <property type="protein sequence ID" value="KRL00187.1"/>
    <property type="molecule type" value="Genomic_DNA"/>
</dbReference>
<evidence type="ECO:0000313" key="3">
    <source>
        <dbReference type="Proteomes" id="UP000051074"/>
    </source>
</evidence>
<dbReference type="PATRIC" id="fig|1293597.4.peg.1606"/>
<dbReference type="Pfam" id="PF04404">
    <property type="entry name" value="ERF"/>
    <property type="match status" value="1"/>
</dbReference>
<reference evidence="2 3" key="1">
    <citation type="journal article" date="2015" name="Genome Announc.">
        <title>Expanding the biotechnology potential of lactobacilli through comparative genomics of 213 strains and associated genera.</title>
        <authorList>
            <person name="Sun Z."/>
            <person name="Harris H.M."/>
            <person name="McCann A."/>
            <person name="Guo C."/>
            <person name="Argimon S."/>
            <person name="Zhang W."/>
            <person name="Yang X."/>
            <person name="Jeffery I.B."/>
            <person name="Cooney J.C."/>
            <person name="Kagawa T.F."/>
            <person name="Liu W."/>
            <person name="Song Y."/>
            <person name="Salvetti E."/>
            <person name="Wrobel A."/>
            <person name="Rasinkangas P."/>
            <person name="Parkhill J."/>
            <person name="Rea M.C."/>
            <person name="O'Sullivan O."/>
            <person name="Ritari J."/>
            <person name="Douillard F.P."/>
            <person name="Paul Ross R."/>
            <person name="Yang R."/>
            <person name="Briner A.E."/>
            <person name="Felis G.E."/>
            <person name="de Vos W.M."/>
            <person name="Barrangou R."/>
            <person name="Klaenhammer T.R."/>
            <person name="Caufield P.W."/>
            <person name="Cui Y."/>
            <person name="Zhang H."/>
            <person name="O'Toole P.W."/>
        </authorList>
    </citation>
    <scope>NUCLEOTIDE SEQUENCE [LARGE SCALE GENOMIC DNA]</scope>
    <source>
        <strain evidence="2 3">DSM 19284</strain>
    </source>
</reference>
<feature type="region of interest" description="Disordered" evidence="1">
    <location>
        <begin position="138"/>
        <end position="158"/>
    </location>
</feature>
<feature type="compositionally biased region" description="Basic and acidic residues" evidence="1">
    <location>
        <begin position="223"/>
        <end position="236"/>
    </location>
</feature>
<accession>A0A0R1M731</accession>
<sequence length="270" mass="29801">MENTKESSKESQVEAVKPTPKKTLLESLIEVKRRLKNPTLNKKVDVKTKYGSDYSYSYTTLDNLIDTIQQAIGTADLSWIQIPISANGQVGVHTYLISSDNKMDCGEFLLPAGNGIKDKGSALTYARRYALSSIFGVSSESDSDGRQSSEVDAAPSAHKLSQSELENYVITFRGQSGYLVDLWADAQGGDQDAADWFHTELTNGDAQTRMAIGQLIQRQRNWAKSEAKKPKPRRVDTPPSSESLDDKVSNPTDEQNDNDITDLFNELGIS</sequence>
<evidence type="ECO:0000313" key="2">
    <source>
        <dbReference type="EMBL" id="KRL00187.1"/>
    </source>
</evidence>
<evidence type="ECO:0000256" key="1">
    <source>
        <dbReference type="SAM" id="MobiDB-lite"/>
    </source>
</evidence>
<dbReference type="AlphaFoldDB" id="A0A0R1M731"/>
<organism evidence="2 3">
    <name type="scientific">Lactobacillus equicursoris DSM 19284 = JCM 14600 = CIP 110162</name>
    <dbReference type="NCBI Taxonomy" id="1293597"/>
    <lineage>
        <taxon>Bacteria</taxon>
        <taxon>Bacillati</taxon>
        <taxon>Bacillota</taxon>
        <taxon>Bacilli</taxon>
        <taxon>Lactobacillales</taxon>
        <taxon>Lactobacillaceae</taxon>
        <taxon>Lactobacillus</taxon>
    </lineage>
</organism>
<proteinExistence type="predicted"/>
<keyword evidence="3" id="KW-1185">Reference proteome</keyword>
<dbReference type="RefSeq" id="WP_155859286.1">
    <property type="nucleotide sequence ID" value="NZ_AZDU01000056.1"/>
</dbReference>
<dbReference type="Proteomes" id="UP000051074">
    <property type="component" value="Unassembled WGS sequence"/>
</dbReference>